<dbReference type="Proteomes" id="UP000014184">
    <property type="component" value="Unassembled WGS sequence"/>
</dbReference>
<organism evidence="6 7">
    <name type="scientific">Thermobifida fusca TM51</name>
    <dbReference type="NCBI Taxonomy" id="1169414"/>
    <lineage>
        <taxon>Bacteria</taxon>
        <taxon>Bacillati</taxon>
        <taxon>Actinomycetota</taxon>
        <taxon>Actinomycetes</taxon>
        <taxon>Streptosporangiales</taxon>
        <taxon>Nocardiopsidaceae</taxon>
        <taxon>Thermobifida</taxon>
    </lineage>
</organism>
<evidence type="ECO:0000313" key="6">
    <source>
        <dbReference type="EMBL" id="EOR72219.1"/>
    </source>
</evidence>
<dbReference type="Pfam" id="PF13335">
    <property type="entry name" value="Mg_chelatase_C"/>
    <property type="match status" value="1"/>
</dbReference>
<dbReference type="InterPro" id="IPR020568">
    <property type="entry name" value="Ribosomal_Su5_D2-typ_SF"/>
</dbReference>
<evidence type="ECO:0000256" key="4">
    <source>
        <dbReference type="SAM" id="MobiDB-lite"/>
    </source>
</evidence>
<dbReference type="PANTHER" id="PTHR32039:SF7">
    <property type="entry name" value="COMPETENCE PROTEIN COMM"/>
    <property type="match status" value="1"/>
</dbReference>
<dbReference type="Gene3D" id="3.40.50.300">
    <property type="entry name" value="P-loop containing nucleotide triphosphate hydrolases"/>
    <property type="match status" value="1"/>
</dbReference>
<dbReference type="SUPFAM" id="SSF54211">
    <property type="entry name" value="Ribosomal protein S5 domain 2-like"/>
    <property type="match status" value="1"/>
</dbReference>
<keyword evidence="3" id="KW-0067">ATP-binding</keyword>
<dbReference type="InterPro" id="IPR045006">
    <property type="entry name" value="CHLI-like"/>
</dbReference>
<dbReference type="SUPFAM" id="SSF52540">
    <property type="entry name" value="P-loop containing nucleoside triphosphate hydrolases"/>
    <property type="match status" value="1"/>
</dbReference>
<dbReference type="EMBL" id="AOSG01000018">
    <property type="protein sequence ID" value="EOR72219.1"/>
    <property type="molecule type" value="Genomic_DNA"/>
</dbReference>
<dbReference type="InterPro" id="IPR014721">
    <property type="entry name" value="Ribsml_uS5_D2-typ_fold_subgr"/>
</dbReference>
<dbReference type="NCBIfam" id="TIGR00368">
    <property type="entry name" value="YifB family Mg chelatase-like AAA ATPase"/>
    <property type="match status" value="1"/>
</dbReference>
<evidence type="ECO:0000313" key="7">
    <source>
        <dbReference type="Proteomes" id="UP000014184"/>
    </source>
</evidence>
<accession>A0A9P2TBJ9</accession>
<dbReference type="InterPro" id="IPR027417">
    <property type="entry name" value="P-loop_NTPase"/>
</dbReference>
<name>A0A9P2TBJ9_THEFU</name>
<dbReference type="Pfam" id="PF01078">
    <property type="entry name" value="Mg_chelatase"/>
    <property type="match status" value="1"/>
</dbReference>
<evidence type="ECO:0000256" key="2">
    <source>
        <dbReference type="ARBA" id="ARBA00022741"/>
    </source>
</evidence>
<dbReference type="InterPro" id="IPR004482">
    <property type="entry name" value="Mg_chelat-rel"/>
</dbReference>
<dbReference type="SMART" id="SM00382">
    <property type="entry name" value="AAA"/>
    <property type="match status" value="1"/>
</dbReference>
<reference evidence="6 7" key="1">
    <citation type="journal article" date="2013" name="Genome Announc.">
        <title>Draft Genome Sequence of the Lignocellulose Decomposer Thermobifida fusca Strain TM51.</title>
        <authorList>
            <person name="Toth A."/>
            <person name="Barna T."/>
            <person name="Nagy I."/>
            <person name="Horvath B."/>
            <person name="Nagy I."/>
            <person name="Tancsics A."/>
            <person name="Kriszt B."/>
            <person name="Baka E."/>
            <person name="Fekete C."/>
            <person name="Kukolya J."/>
        </authorList>
    </citation>
    <scope>NUCLEOTIDE SEQUENCE [LARGE SCALE GENOMIC DNA]</scope>
    <source>
        <strain evidence="6 7">TM51</strain>
    </source>
</reference>
<feature type="domain" description="AAA+ ATPase" evidence="5">
    <location>
        <begin position="221"/>
        <end position="385"/>
    </location>
</feature>
<evidence type="ECO:0000256" key="1">
    <source>
        <dbReference type="ARBA" id="ARBA00006354"/>
    </source>
</evidence>
<comment type="caution">
    <text evidence="6">The sequence shown here is derived from an EMBL/GenBank/DDBJ whole genome shotgun (WGS) entry which is preliminary data.</text>
</comment>
<dbReference type="InterPro" id="IPR025158">
    <property type="entry name" value="Mg_chelat-rel_C"/>
</dbReference>
<sequence length="514" mass="54198">MALARTRSVALLGVEGYGIDVEAHIGTGKPGLTLVGLPDAALREARDRIRAAIVNSGEHWPETHITVSLSPASLPKRGSGFDLSIAVAILAASGVVPAAKVQKTVFLAELSLDGRTRPIHGILPMVLAETVHGCRTFVVARANAAEARLVGEADVHALGSLAEVVQWLRGEPVEATEPADTEEQASALPESREGTAGPRPDLADVLGQPVARKAAEIAAAGGHNLFLLGPPGSGKSLLAERIPTIMPRLEREEALEVTAIHSVAGSLPPDKPLITRPPFCAPHHTATRAAIIGGGSSMLRPGAVSLAHRGLLFLDEAPEFARGVLDCLRQPLENGEVTVARAAATARFPARFLLVMAANPCPCGTSGPRCVCPSAARRRYLGRLSGPLLDRVDLKVELHPVSRAELLADQAFVESSAMVAERVAQARERAASRLQGTPWSCNAVVPGTELRRRFPPQPEALRVLGEAMDRGTLSARGADRVLKLAWTIADLADKDRPTAEEVGYALALWTGSAQ</sequence>
<dbReference type="RefSeq" id="WP_011291117.1">
    <property type="nucleotide sequence ID" value="NZ_AOSG01000018.1"/>
</dbReference>
<keyword evidence="2" id="KW-0547">Nucleotide-binding</keyword>
<dbReference type="Pfam" id="PF13541">
    <property type="entry name" value="ChlI"/>
    <property type="match status" value="1"/>
</dbReference>
<dbReference type="Gene3D" id="3.30.230.10">
    <property type="match status" value="1"/>
</dbReference>
<dbReference type="GO" id="GO:0003677">
    <property type="term" value="F:DNA binding"/>
    <property type="evidence" value="ECO:0007669"/>
    <property type="project" value="InterPro"/>
</dbReference>
<protein>
    <submittedName>
        <fullName evidence="6">Mg chelatase-like protein</fullName>
    </submittedName>
</protein>
<dbReference type="InterPro" id="IPR001208">
    <property type="entry name" value="MCM_dom"/>
</dbReference>
<gene>
    <name evidence="6" type="ORF">TM51_03707</name>
</gene>
<dbReference type="GO" id="GO:0005524">
    <property type="term" value="F:ATP binding"/>
    <property type="evidence" value="ECO:0007669"/>
    <property type="project" value="UniProtKB-KW"/>
</dbReference>
<comment type="similarity">
    <text evidence="1">Belongs to the Mg-chelatase subunits D/I family. ComM subfamily.</text>
</comment>
<evidence type="ECO:0000259" key="5">
    <source>
        <dbReference type="SMART" id="SM00382"/>
    </source>
</evidence>
<dbReference type="InterPro" id="IPR003593">
    <property type="entry name" value="AAA+_ATPase"/>
</dbReference>
<feature type="region of interest" description="Disordered" evidence="4">
    <location>
        <begin position="175"/>
        <end position="200"/>
    </location>
</feature>
<dbReference type="InterPro" id="IPR000523">
    <property type="entry name" value="Mg_chelatse_chII-like_cat_dom"/>
</dbReference>
<dbReference type="PANTHER" id="PTHR32039">
    <property type="entry name" value="MAGNESIUM-CHELATASE SUBUNIT CHLI"/>
    <property type="match status" value="1"/>
</dbReference>
<dbReference type="PRINTS" id="PR01657">
    <property type="entry name" value="MCMFAMILY"/>
</dbReference>
<evidence type="ECO:0000256" key="3">
    <source>
        <dbReference type="ARBA" id="ARBA00022840"/>
    </source>
</evidence>
<proteinExistence type="inferred from homology"/>
<keyword evidence="7" id="KW-1185">Reference proteome</keyword>
<dbReference type="AlphaFoldDB" id="A0A9P2TBJ9"/>